<evidence type="ECO:0000256" key="6">
    <source>
        <dbReference type="ARBA" id="ARBA00022842"/>
    </source>
</evidence>
<dbReference type="SUPFAM" id="SSF52540">
    <property type="entry name" value="P-loop containing nucleoside triphosphate hydrolases"/>
    <property type="match status" value="1"/>
</dbReference>
<dbReference type="InterPro" id="IPR002586">
    <property type="entry name" value="CobQ/CobB/MinD/ParA_Nub-bd_dom"/>
</dbReference>
<evidence type="ECO:0000256" key="3">
    <source>
        <dbReference type="ARBA" id="ARBA00022598"/>
    </source>
</evidence>
<accession>A0A2N9M611</accession>
<dbReference type="Gene3D" id="3.40.50.300">
    <property type="entry name" value="P-loop containing nucleotide triphosphate hydrolases"/>
    <property type="match status" value="1"/>
</dbReference>
<evidence type="ECO:0000259" key="9">
    <source>
        <dbReference type="Pfam" id="PF01656"/>
    </source>
</evidence>
<protein>
    <recommendedName>
        <fullName evidence="8">Cobyrinate a,c-diamide synthase</fullName>
        <ecNumber evidence="8">6.3.5.11</ecNumber>
    </recommendedName>
    <alternativeName>
        <fullName evidence="8">Cobyrinic acid a,c-diamide synthetase</fullName>
    </alternativeName>
</protein>
<dbReference type="AlphaFoldDB" id="A0A2N9M611"/>
<keyword evidence="2 8" id="KW-0169">Cobalamin biosynthesis</keyword>
<evidence type="ECO:0000256" key="7">
    <source>
        <dbReference type="ARBA" id="ARBA00022962"/>
    </source>
</evidence>
<reference evidence="12" key="1">
    <citation type="submission" date="2018-02" db="EMBL/GenBank/DDBJ databases">
        <authorList>
            <person name="Hausmann B."/>
        </authorList>
    </citation>
    <scope>NUCLEOTIDE SEQUENCE [LARGE SCALE GENOMIC DNA]</scope>
    <source>
        <strain evidence="12">Peat soil MAG SbA5</strain>
    </source>
</reference>
<dbReference type="GO" id="GO:0005524">
    <property type="term" value="F:ATP binding"/>
    <property type="evidence" value="ECO:0007669"/>
    <property type="project" value="UniProtKB-UniRule"/>
</dbReference>
<feature type="domain" description="CobQ/CobB/MinD/ParA nucleotide binding" evidence="9">
    <location>
        <begin position="11"/>
        <end position="194"/>
    </location>
</feature>
<dbReference type="EMBL" id="OKRB01000143">
    <property type="protein sequence ID" value="SPE30908.1"/>
    <property type="molecule type" value="Genomic_DNA"/>
</dbReference>
<dbReference type="InterPro" id="IPR027417">
    <property type="entry name" value="P-loop_NTPase"/>
</dbReference>
<dbReference type="GO" id="GO:0042242">
    <property type="term" value="F:cobyrinic acid a,c-diamide synthase activity"/>
    <property type="evidence" value="ECO:0007669"/>
    <property type="project" value="UniProtKB-UniRule"/>
</dbReference>
<dbReference type="NCBIfam" id="TIGR00379">
    <property type="entry name" value="cobB"/>
    <property type="match status" value="1"/>
</dbReference>
<dbReference type="CDD" id="cd03130">
    <property type="entry name" value="GATase1_CobB"/>
    <property type="match status" value="1"/>
</dbReference>
<evidence type="ECO:0000256" key="5">
    <source>
        <dbReference type="ARBA" id="ARBA00022840"/>
    </source>
</evidence>
<evidence type="ECO:0000313" key="11">
    <source>
        <dbReference type="EMBL" id="SPE30908.1"/>
    </source>
</evidence>
<dbReference type="Pfam" id="PF01656">
    <property type="entry name" value="CbiA"/>
    <property type="match status" value="1"/>
</dbReference>
<dbReference type="HAMAP" id="MF_00027">
    <property type="entry name" value="CobB_CbiA"/>
    <property type="match status" value="1"/>
</dbReference>
<comment type="cofactor">
    <cofactor evidence="1 8">
        <name>Mg(2+)</name>
        <dbReference type="ChEBI" id="CHEBI:18420"/>
    </cofactor>
</comment>
<dbReference type="InterPro" id="IPR029062">
    <property type="entry name" value="Class_I_gatase-like"/>
</dbReference>
<sequence length="470" mass="50218">MNANCAMPRLLIAGLSGGSGKTLVTMGLLLLLRRAGVDVRAFKKGPDYIDASWLAWASGHTARNLDAWLMGQETARNLFQKYAISDGVNLIEGNRGLFDGVDAAGRYSSAALAATLNAPIVLVIDATKMTRTAAALVLGCQKLEPGGLIQGVLLNNVNGDRHERILREAIESECSVPVIGALPRMKRNPLPERHLGLVPPEEHEEMDRLEQSLLAWMEKRIDLDAMLAIVRGAAALEHDTGGSEPLADARGLRIGYLRDAAFSFYYPENLEELERAGAELVRISALDALTLPAGLHALYIGGGFPETHARALSANSGFLESLREACAAGLPVYAECGGLMLLARSLSWKGVRFPMAAVLPADVEAFAKPQGHGYSELVVDAPNPFFPHGTHLRGHEFHYSRIVSGSEGVASACAVIRGTGCFAGRDGLVVYNTMAMYTHLHATATPEWGVGMIAAASEFAARTKLLSVAS</sequence>
<comment type="miscellaneous">
    <text evidence="8">The a and c carboxylates of cobyrinate are activated for nucleophilic attack via formation of a phosphorylated intermediate by ATP. CbiA catalyzes first the amidation of the c-carboxylate, and then that of the a-carboxylate.</text>
</comment>
<dbReference type="Gene3D" id="3.40.50.880">
    <property type="match status" value="1"/>
</dbReference>
<dbReference type="PANTHER" id="PTHR43873:SF1">
    <property type="entry name" value="COBYRINATE A,C-DIAMIDE SYNTHASE"/>
    <property type="match status" value="1"/>
</dbReference>
<dbReference type="NCBIfam" id="NF002204">
    <property type="entry name" value="PRK01077.1"/>
    <property type="match status" value="1"/>
</dbReference>
<evidence type="ECO:0000313" key="12">
    <source>
        <dbReference type="Proteomes" id="UP000239735"/>
    </source>
</evidence>
<dbReference type="InterPro" id="IPR011698">
    <property type="entry name" value="GATase_3"/>
</dbReference>
<comment type="function">
    <text evidence="8">Catalyzes the ATP-dependent amidation of the two carboxylate groups at positions a and c of cobyrinate, using either L-glutamine or ammonia as the nitrogen source.</text>
</comment>
<proteinExistence type="inferred from homology"/>
<comment type="domain">
    <text evidence="8">Comprises of two domains. The C-terminal domain contains the binding site for glutamine and catalyzes the hydrolysis of this substrate to glutamate and ammonia. The N-terminal domain is anticipated to bind ATP and cobyrinate and catalyzes the ultimate synthesis of the diamide product. The ammonia produced via the glutaminase domain is probably translocated to the adjacent domain via a molecular tunnel, where it reacts with an activated intermediate.</text>
</comment>
<keyword evidence="4 8" id="KW-0547">Nucleotide-binding</keyword>
<keyword evidence="5 8" id="KW-0067">ATP-binding</keyword>
<dbReference type="PROSITE" id="PS51274">
    <property type="entry name" value="GATASE_COBBQ"/>
    <property type="match status" value="1"/>
</dbReference>
<dbReference type="UniPathway" id="UPA00148">
    <property type="reaction ID" value="UER00231"/>
</dbReference>
<organism evidence="11 12">
    <name type="scientific">Candidatus Sulfuritelmatomonas gaucii</name>
    <dbReference type="NCBI Taxonomy" id="2043161"/>
    <lineage>
        <taxon>Bacteria</taxon>
        <taxon>Pseudomonadati</taxon>
        <taxon>Acidobacteriota</taxon>
        <taxon>Terriglobia</taxon>
        <taxon>Terriglobales</taxon>
        <taxon>Acidobacteriaceae</taxon>
        <taxon>Candidatus Sulfuritelmatomonas</taxon>
    </lineage>
</organism>
<keyword evidence="6 8" id="KW-0460">Magnesium</keyword>
<comment type="pathway">
    <text evidence="8">Cofactor biosynthesis; adenosylcobalamin biosynthesis; cob(II)yrinate a,c-diamide from sirohydrochlorin (anaerobic route): step 10/10.</text>
</comment>
<dbReference type="SUPFAM" id="SSF52317">
    <property type="entry name" value="Class I glutamine amidotransferase-like"/>
    <property type="match status" value="1"/>
</dbReference>
<name>A0A2N9M611_9BACT</name>
<dbReference type="EC" id="6.3.5.11" evidence="8"/>
<comment type="similarity">
    <text evidence="8">Belongs to the CobB/CbiA family.</text>
</comment>
<dbReference type="GO" id="GO:0009236">
    <property type="term" value="P:cobalamin biosynthetic process"/>
    <property type="evidence" value="ECO:0007669"/>
    <property type="project" value="UniProtKB-UniRule"/>
</dbReference>
<comment type="catalytic activity">
    <reaction evidence="8">
        <text>cob(II)yrinate + 2 L-glutamine + 2 ATP + 2 H2O = cob(II)yrinate a,c diamide + 2 L-glutamate + 2 ADP + 2 phosphate + 2 H(+)</text>
        <dbReference type="Rhea" id="RHEA:26289"/>
        <dbReference type="ChEBI" id="CHEBI:15377"/>
        <dbReference type="ChEBI" id="CHEBI:15378"/>
        <dbReference type="ChEBI" id="CHEBI:29985"/>
        <dbReference type="ChEBI" id="CHEBI:30616"/>
        <dbReference type="ChEBI" id="CHEBI:43474"/>
        <dbReference type="ChEBI" id="CHEBI:58359"/>
        <dbReference type="ChEBI" id="CHEBI:58537"/>
        <dbReference type="ChEBI" id="CHEBI:58894"/>
        <dbReference type="ChEBI" id="CHEBI:456216"/>
        <dbReference type="EC" id="6.3.5.11"/>
    </reaction>
</comment>
<dbReference type="Pfam" id="PF07685">
    <property type="entry name" value="GATase_3"/>
    <property type="match status" value="1"/>
</dbReference>
<evidence type="ECO:0000256" key="1">
    <source>
        <dbReference type="ARBA" id="ARBA00001946"/>
    </source>
</evidence>
<keyword evidence="3 8" id="KW-0436">Ligase</keyword>
<dbReference type="PANTHER" id="PTHR43873">
    <property type="entry name" value="COBYRINATE A,C-DIAMIDE SYNTHASE"/>
    <property type="match status" value="1"/>
</dbReference>
<evidence type="ECO:0000256" key="8">
    <source>
        <dbReference type="HAMAP-Rule" id="MF_00027"/>
    </source>
</evidence>
<evidence type="ECO:0000256" key="4">
    <source>
        <dbReference type="ARBA" id="ARBA00022741"/>
    </source>
</evidence>
<evidence type="ECO:0000259" key="10">
    <source>
        <dbReference type="Pfam" id="PF07685"/>
    </source>
</evidence>
<feature type="domain" description="CobB/CobQ-like glutamine amidotransferase" evidence="10">
    <location>
        <begin position="253"/>
        <end position="444"/>
    </location>
</feature>
<evidence type="ECO:0000256" key="2">
    <source>
        <dbReference type="ARBA" id="ARBA00022573"/>
    </source>
</evidence>
<feature type="active site" description="Nucleophile" evidence="8">
    <location>
        <position position="336"/>
    </location>
</feature>
<dbReference type="InterPro" id="IPR004484">
    <property type="entry name" value="CbiA/CobB_synth"/>
</dbReference>
<keyword evidence="7 8" id="KW-0315">Glutamine amidotransferase</keyword>
<feature type="site" description="Increases nucleophilicity of active site Cys" evidence="8">
    <location>
        <position position="439"/>
    </location>
</feature>
<gene>
    <name evidence="11" type="primary">dsrN</name>
    <name evidence="8" type="synonym">cbiA</name>
    <name evidence="11" type="ORF">SBA5_810002</name>
</gene>
<dbReference type="Proteomes" id="UP000239735">
    <property type="component" value="Unassembled WGS sequence"/>
</dbReference>